<evidence type="ECO:0000256" key="9">
    <source>
        <dbReference type="ARBA" id="ARBA00023242"/>
    </source>
</evidence>
<comment type="cofactor">
    <cofactor evidence="1">
        <name>Mg(2+)</name>
        <dbReference type="ChEBI" id="CHEBI:18420"/>
    </cofactor>
</comment>
<evidence type="ECO:0000256" key="3">
    <source>
        <dbReference type="ARBA" id="ARBA00007572"/>
    </source>
</evidence>
<dbReference type="GO" id="GO:0006297">
    <property type="term" value="P:nucleotide-excision repair, DNA gap filling"/>
    <property type="evidence" value="ECO:0007669"/>
    <property type="project" value="TreeGrafter"/>
</dbReference>
<dbReference type="NCBIfam" id="TIGR00574">
    <property type="entry name" value="dnl1"/>
    <property type="match status" value="1"/>
</dbReference>
<protein>
    <recommendedName>
        <fullName evidence="11">DNA ligase</fullName>
        <ecNumber evidence="11">6.5.1.1</ecNumber>
    </recommendedName>
</protein>
<dbReference type="InterPro" id="IPR012310">
    <property type="entry name" value="DNA_ligase_ATP-dep_cent"/>
</dbReference>
<keyword evidence="9" id="KW-0539">Nucleus</keyword>
<dbReference type="SMART" id="SM00292">
    <property type="entry name" value="BRCT"/>
    <property type="match status" value="1"/>
</dbReference>
<dbReference type="InterPro" id="IPR012308">
    <property type="entry name" value="DNA_ligase_ATP-dep_N"/>
</dbReference>
<dbReference type="InterPro" id="IPR036599">
    <property type="entry name" value="DNA_ligase_N_sf"/>
</dbReference>
<dbReference type="InterPro" id="IPR012340">
    <property type="entry name" value="NA-bd_OB-fold"/>
</dbReference>
<dbReference type="PROSITE" id="PS00697">
    <property type="entry name" value="DNA_LIGASE_A1"/>
    <property type="match status" value="1"/>
</dbReference>
<keyword evidence="8 11" id="KW-0233">DNA recombination</keyword>
<dbReference type="GO" id="GO:0005524">
    <property type="term" value="F:ATP binding"/>
    <property type="evidence" value="ECO:0007669"/>
    <property type="project" value="UniProtKB-KW"/>
</dbReference>
<dbReference type="Gene3D" id="3.30.470.30">
    <property type="entry name" value="DNA ligase/mRNA capping enzyme"/>
    <property type="match status" value="1"/>
</dbReference>
<dbReference type="Gene3D" id="1.10.3260.10">
    <property type="entry name" value="DNA ligase, ATP-dependent, N-terminal domain"/>
    <property type="match status" value="1"/>
</dbReference>
<evidence type="ECO:0000313" key="17">
    <source>
        <dbReference type="Proteomes" id="UP001230188"/>
    </source>
</evidence>
<dbReference type="SUPFAM" id="SSF56091">
    <property type="entry name" value="DNA ligase/mRNA capping enzyme, catalytic domain"/>
    <property type="match status" value="1"/>
</dbReference>
<dbReference type="Pfam" id="PF16589">
    <property type="entry name" value="BRCT_2"/>
    <property type="match status" value="1"/>
</dbReference>
<keyword evidence="4 11" id="KW-0436">Ligase</keyword>
<comment type="caution">
    <text evidence="16">The sequence shown here is derived from an EMBL/GenBank/DDBJ whole genome shotgun (WGS) entry which is preliminary data.</text>
</comment>
<feature type="domain" description="BRCT" evidence="15">
    <location>
        <begin position="685"/>
        <end position="773"/>
    </location>
</feature>
<name>A0AAD7UH25_9STRA</name>
<dbReference type="SUPFAM" id="SSF117018">
    <property type="entry name" value="ATP-dependent DNA ligase DNA-binding domain"/>
    <property type="match status" value="1"/>
</dbReference>
<dbReference type="AlphaFoldDB" id="A0AAD7UH25"/>
<keyword evidence="11" id="KW-0234">DNA repair</keyword>
<dbReference type="InterPro" id="IPR016059">
    <property type="entry name" value="DNA_ligase_ATP-dep_CS"/>
</dbReference>
<evidence type="ECO:0000313" key="16">
    <source>
        <dbReference type="EMBL" id="KAJ8605994.1"/>
    </source>
</evidence>
<dbReference type="GO" id="GO:0003910">
    <property type="term" value="F:DNA ligase (ATP) activity"/>
    <property type="evidence" value="ECO:0007669"/>
    <property type="project" value="UniProtKB-EC"/>
</dbReference>
<dbReference type="EC" id="6.5.1.1" evidence="11"/>
<evidence type="ECO:0000256" key="11">
    <source>
        <dbReference type="RuleBase" id="RU000617"/>
    </source>
</evidence>
<evidence type="ECO:0000256" key="10">
    <source>
        <dbReference type="ARBA" id="ARBA00034003"/>
    </source>
</evidence>
<dbReference type="Pfam" id="PF04679">
    <property type="entry name" value="DNA_ligase_A_C"/>
    <property type="match status" value="1"/>
</dbReference>
<dbReference type="InterPro" id="IPR000977">
    <property type="entry name" value="DNA_ligase_ATP-dep"/>
</dbReference>
<dbReference type="PROSITE" id="PS50172">
    <property type="entry name" value="BRCT"/>
    <property type="match status" value="2"/>
</dbReference>
<dbReference type="Gene3D" id="2.40.50.140">
    <property type="entry name" value="Nucleic acid-binding proteins"/>
    <property type="match status" value="1"/>
</dbReference>
<dbReference type="GO" id="GO:0032807">
    <property type="term" value="C:DNA ligase IV complex"/>
    <property type="evidence" value="ECO:0007669"/>
    <property type="project" value="TreeGrafter"/>
</dbReference>
<feature type="domain" description="ATP-dependent DNA ligase family profile" evidence="14">
    <location>
        <begin position="379"/>
        <end position="531"/>
    </location>
</feature>
<dbReference type="Pfam" id="PF04675">
    <property type="entry name" value="DNA_ligase_A_N"/>
    <property type="match status" value="1"/>
</dbReference>
<dbReference type="SUPFAM" id="SSF50249">
    <property type="entry name" value="Nucleic acid-binding proteins"/>
    <property type="match status" value="1"/>
</dbReference>
<feature type="region of interest" description="Disordered" evidence="13">
    <location>
        <begin position="1"/>
        <end position="37"/>
    </location>
</feature>
<dbReference type="InterPro" id="IPR012309">
    <property type="entry name" value="DNA_ligase_ATP-dep_C"/>
</dbReference>
<evidence type="ECO:0000256" key="4">
    <source>
        <dbReference type="ARBA" id="ARBA00022598"/>
    </source>
</evidence>
<dbReference type="GO" id="GO:0003677">
    <property type="term" value="F:DNA binding"/>
    <property type="evidence" value="ECO:0007669"/>
    <property type="project" value="InterPro"/>
</dbReference>
<dbReference type="InterPro" id="IPR036420">
    <property type="entry name" value="BRCT_dom_sf"/>
</dbReference>
<feature type="compositionally biased region" description="Basic residues" evidence="13">
    <location>
        <begin position="1"/>
        <end position="16"/>
    </location>
</feature>
<comment type="similarity">
    <text evidence="3 12">Belongs to the ATP-dependent DNA ligase family.</text>
</comment>
<comment type="catalytic activity">
    <reaction evidence="10 11">
        <text>ATP + (deoxyribonucleotide)n-3'-hydroxyl + 5'-phospho-(deoxyribonucleotide)m = (deoxyribonucleotide)n+m + AMP + diphosphate.</text>
        <dbReference type="EC" id="6.5.1.1"/>
    </reaction>
</comment>
<evidence type="ECO:0000256" key="8">
    <source>
        <dbReference type="ARBA" id="ARBA00023172"/>
    </source>
</evidence>
<proteinExistence type="inferred from homology"/>
<keyword evidence="5" id="KW-0677">Repeat</keyword>
<organism evidence="16 17">
    <name type="scientific">Chrysophaeum taylorii</name>
    <dbReference type="NCBI Taxonomy" id="2483200"/>
    <lineage>
        <taxon>Eukaryota</taxon>
        <taxon>Sar</taxon>
        <taxon>Stramenopiles</taxon>
        <taxon>Ochrophyta</taxon>
        <taxon>Pelagophyceae</taxon>
        <taxon>Pelagomonadales</taxon>
        <taxon>Pelagomonadaceae</taxon>
        <taxon>Chrysophaeum</taxon>
    </lineage>
</organism>
<evidence type="ECO:0000259" key="15">
    <source>
        <dbReference type="PROSITE" id="PS50172"/>
    </source>
</evidence>
<evidence type="ECO:0000256" key="12">
    <source>
        <dbReference type="RuleBase" id="RU004196"/>
    </source>
</evidence>
<dbReference type="Pfam" id="PF01068">
    <property type="entry name" value="DNA_ligase_A_M"/>
    <property type="match status" value="1"/>
</dbReference>
<evidence type="ECO:0000256" key="5">
    <source>
        <dbReference type="ARBA" id="ARBA00022737"/>
    </source>
</evidence>
<keyword evidence="17" id="KW-1185">Reference proteome</keyword>
<dbReference type="SUPFAM" id="SSF52113">
    <property type="entry name" value="BRCT domain"/>
    <property type="match status" value="2"/>
</dbReference>
<evidence type="ECO:0000256" key="13">
    <source>
        <dbReference type="SAM" id="MobiDB-lite"/>
    </source>
</evidence>
<evidence type="ECO:0000256" key="1">
    <source>
        <dbReference type="ARBA" id="ARBA00001946"/>
    </source>
</evidence>
<evidence type="ECO:0000256" key="2">
    <source>
        <dbReference type="ARBA" id="ARBA00004123"/>
    </source>
</evidence>
<dbReference type="InterPro" id="IPR029710">
    <property type="entry name" value="LIG4"/>
</dbReference>
<dbReference type="GO" id="GO:0071897">
    <property type="term" value="P:DNA biosynthetic process"/>
    <property type="evidence" value="ECO:0007669"/>
    <property type="project" value="InterPro"/>
</dbReference>
<sequence length="916" mass="103132">MDASSHHRGQRHRSKRSSQEQANQPAQVAVAPGPEAPLSSRWEAANAVPFAELCARLERVDAAKGTRQKLAALFGQPDWLPRKSTLFPVVRLLLPGEEKHRPKYGLQAKSLAKLYKQGVHADKEDEAKLEYHLGHQRKKHVDDLDRVIEGILQKRTTETASSLTIGGANEYLDELATAKTPSPVFNEYLYKFAPREHKWLVRIICGDLNCGIRATAILNHLDARGMVHYENTLDLKRVCDDLAAGKTLARRVDLRPGHPFRPMVAMGFPNEVDQVAKVDKVLGRPYVADEKLDGERMLVHKAASNEITLWTRSAMDYTDDYRRMIGPDIEAWLGPQTAILDGEIVAVDTDHCLPFGGNQAVRLVESGKATEPPEGWTKEQVNRAKLRYVVFDILLLDNEPLDQRPLSERRARLLALYDSYAPTDASSFRRIEIVRHRMLDMVASEDRRSNLKSFFEDVVEKGGEGVIVKALDSTYHFGDASRNLKHWLKMKPDYANSATLDLLVIGGYWSDATGSHKRKGKISHFLLAALVDDGRLATVGKVGSGFNIAQLDELNRGDNWKEFCDRAPEPEWLVGGYKMHKKEDRPEFVAKDVEKATVLEVRAGGVVRSNQFSSTFTLRFPRNVSVRRDKAWDQIATVEEVSQFTAAKTSEAAANSTEAKKKKKKRKLQQFGADFDPHKLRKLDRVTSIFDGMRFVLLSGVKDREKFRESLAKNGAKFLISSNADDVAYIGAPGRDVNQVATARSVDKDVYDSRWFLKCIQAGKLLEKTPRDFVAPSTANTKKLRENYEPLLGTPYATTVTDISSFVKDAKAMRKMSQFYASPTPATDEEAKDYLRSQLKKRHFKYFILDSFKFLLAPTTKAFAPRLRCFGAKTTEDETQPGITHVLVNQREAPQLQAPPNVKIVTPAWLDTTLRY</sequence>
<keyword evidence="11" id="KW-0227">DNA damage</keyword>
<evidence type="ECO:0000256" key="7">
    <source>
        <dbReference type="ARBA" id="ARBA00022840"/>
    </source>
</evidence>
<dbReference type="Proteomes" id="UP001230188">
    <property type="component" value="Unassembled WGS sequence"/>
</dbReference>
<dbReference type="EMBL" id="JAQMWT010000304">
    <property type="protein sequence ID" value="KAJ8605994.1"/>
    <property type="molecule type" value="Genomic_DNA"/>
</dbReference>
<dbReference type="GO" id="GO:0006310">
    <property type="term" value="P:DNA recombination"/>
    <property type="evidence" value="ECO:0007669"/>
    <property type="project" value="UniProtKB-KW"/>
</dbReference>
<reference evidence="16" key="1">
    <citation type="submission" date="2023-01" db="EMBL/GenBank/DDBJ databases">
        <title>Metagenome sequencing of chrysophaentin producing Chrysophaeum taylorii.</title>
        <authorList>
            <person name="Davison J."/>
            <person name="Bewley C."/>
        </authorList>
    </citation>
    <scope>NUCLEOTIDE SEQUENCE</scope>
    <source>
        <strain evidence="16">NIES-1699</strain>
    </source>
</reference>
<evidence type="ECO:0000256" key="6">
    <source>
        <dbReference type="ARBA" id="ARBA00022741"/>
    </source>
</evidence>
<evidence type="ECO:0000259" key="14">
    <source>
        <dbReference type="PROSITE" id="PS50160"/>
    </source>
</evidence>
<keyword evidence="6 11" id="KW-0547">Nucleotide-binding</keyword>
<dbReference type="InterPro" id="IPR001357">
    <property type="entry name" value="BRCT_dom"/>
</dbReference>
<dbReference type="PROSITE" id="PS50160">
    <property type="entry name" value="DNA_LIGASE_A3"/>
    <property type="match status" value="1"/>
</dbReference>
<dbReference type="PANTHER" id="PTHR45997:SF1">
    <property type="entry name" value="DNA LIGASE 4"/>
    <property type="match status" value="1"/>
</dbReference>
<accession>A0AAD7UH25</accession>
<feature type="domain" description="BRCT" evidence="15">
    <location>
        <begin position="867"/>
        <end position="916"/>
    </location>
</feature>
<dbReference type="GO" id="GO:0006303">
    <property type="term" value="P:double-strand break repair via nonhomologous end joining"/>
    <property type="evidence" value="ECO:0007669"/>
    <property type="project" value="TreeGrafter"/>
</dbReference>
<feature type="compositionally biased region" description="Low complexity" evidence="13">
    <location>
        <begin position="19"/>
        <end position="37"/>
    </location>
</feature>
<gene>
    <name evidence="16" type="ORF">CTAYLR_010122</name>
</gene>
<dbReference type="Gene3D" id="3.40.50.10190">
    <property type="entry name" value="BRCT domain"/>
    <property type="match status" value="1"/>
</dbReference>
<dbReference type="PANTHER" id="PTHR45997">
    <property type="entry name" value="DNA LIGASE 4"/>
    <property type="match status" value="1"/>
</dbReference>
<comment type="subcellular location">
    <subcellularLocation>
        <location evidence="2">Nucleus</location>
    </subcellularLocation>
</comment>
<keyword evidence="7 11" id="KW-0067">ATP-binding</keyword>